<organism evidence="1 2">
    <name type="scientific">Ralstonia insidiosa</name>
    <dbReference type="NCBI Taxonomy" id="190721"/>
    <lineage>
        <taxon>Bacteria</taxon>
        <taxon>Pseudomonadati</taxon>
        <taxon>Pseudomonadota</taxon>
        <taxon>Betaproteobacteria</taxon>
        <taxon>Burkholderiales</taxon>
        <taxon>Burkholderiaceae</taxon>
        <taxon>Ralstonia</taxon>
    </lineage>
</organism>
<sequence>MSSQVVDGFVRSRIPLFLWATALALLAASISPARDAVWLLPYIDFRGVAAVITFLWWVRTVSCVYAVVLVLIALFPVRVVVALGHVAVRVAAFCSPAVARRVERREFARKYQLAQRGQR</sequence>
<gene>
    <name evidence="1" type="ORF">ACS15_1731</name>
</gene>
<dbReference type="EMBL" id="CP012605">
    <property type="protein sequence ID" value="ANH71265.1"/>
    <property type="molecule type" value="Genomic_DNA"/>
</dbReference>
<dbReference type="KEGG" id="rin:ACS15_1731"/>
<evidence type="ECO:0000313" key="1">
    <source>
        <dbReference type="EMBL" id="ANH71265.1"/>
    </source>
</evidence>
<name>A0AAC9BCR1_9RALS</name>
<evidence type="ECO:0000313" key="2">
    <source>
        <dbReference type="Proteomes" id="UP000077927"/>
    </source>
</evidence>
<dbReference type="Proteomes" id="UP000077927">
    <property type="component" value="Chromosome 1"/>
</dbReference>
<protein>
    <submittedName>
        <fullName evidence="1">Membrane protein</fullName>
    </submittedName>
</protein>
<dbReference type="AlphaFoldDB" id="A0AAC9BCR1"/>
<proteinExistence type="predicted"/>
<reference evidence="1 2" key="1">
    <citation type="submission" date="2015-09" db="EMBL/GenBank/DDBJ databases">
        <authorList>
            <person name="Xu Y."/>
            <person name="Nagy A."/>
            <person name="Liu N.T."/>
            <person name="Nou X."/>
        </authorList>
    </citation>
    <scope>NUCLEOTIDE SEQUENCE [LARGE SCALE GENOMIC DNA]</scope>
    <source>
        <strain evidence="1 2">FC1138</strain>
    </source>
</reference>
<accession>A0AAC9BCR1</accession>